<feature type="domain" description="EF-hand" evidence="1">
    <location>
        <begin position="46"/>
        <end position="81"/>
    </location>
</feature>
<dbReference type="SUPFAM" id="SSF47473">
    <property type="entry name" value="EF-hand"/>
    <property type="match status" value="1"/>
</dbReference>
<sequence length="88" mass="9455">MVDWSSSSSALSLMAIERDLLDALGDALFGGSDEMDANADAEAGDEVEEHMREAFRVFNEDGDELILAVELQAVLTKLGLPEGRRQGG</sequence>
<protein>
    <recommendedName>
        <fullName evidence="1">EF-hand domain-containing protein</fullName>
    </recommendedName>
</protein>
<keyword evidence="3" id="KW-1185">Reference proteome</keyword>
<name>A0AAQ3Q3C3_9LILI</name>
<dbReference type="Proteomes" id="UP001327560">
    <property type="component" value="Chromosome 2"/>
</dbReference>
<dbReference type="AlphaFoldDB" id="A0AAQ3Q3C3"/>
<organism evidence="2 3">
    <name type="scientific">Canna indica</name>
    <name type="common">Indian-shot</name>
    <dbReference type="NCBI Taxonomy" id="4628"/>
    <lineage>
        <taxon>Eukaryota</taxon>
        <taxon>Viridiplantae</taxon>
        <taxon>Streptophyta</taxon>
        <taxon>Embryophyta</taxon>
        <taxon>Tracheophyta</taxon>
        <taxon>Spermatophyta</taxon>
        <taxon>Magnoliopsida</taxon>
        <taxon>Liliopsida</taxon>
        <taxon>Zingiberales</taxon>
        <taxon>Cannaceae</taxon>
        <taxon>Canna</taxon>
    </lineage>
</organism>
<dbReference type="EMBL" id="CP136891">
    <property type="protein sequence ID" value="WOK96338.1"/>
    <property type="molecule type" value="Genomic_DNA"/>
</dbReference>
<dbReference type="GO" id="GO:0005509">
    <property type="term" value="F:calcium ion binding"/>
    <property type="evidence" value="ECO:0007669"/>
    <property type="project" value="InterPro"/>
</dbReference>
<gene>
    <name evidence="2" type="ORF">Cni_G05045</name>
</gene>
<accession>A0AAQ3Q3C3</accession>
<proteinExistence type="predicted"/>
<evidence type="ECO:0000259" key="1">
    <source>
        <dbReference type="PROSITE" id="PS50222"/>
    </source>
</evidence>
<dbReference type="InterPro" id="IPR002048">
    <property type="entry name" value="EF_hand_dom"/>
</dbReference>
<evidence type="ECO:0000313" key="3">
    <source>
        <dbReference type="Proteomes" id="UP001327560"/>
    </source>
</evidence>
<evidence type="ECO:0000313" key="2">
    <source>
        <dbReference type="EMBL" id="WOK96338.1"/>
    </source>
</evidence>
<dbReference type="InterPro" id="IPR011992">
    <property type="entry name" value="EF-hand-dom_pair"/>
</dbReference>
<dbReference type="PROSITE" id="PS50222">
    <property type="entry name" value="EF_HAND_2"/>
    <property type="match status" value="1"/>
</dbReference>
<reference evidence="2 3" key="1">
    <citation type="submission" date="2023-10" db="EMBL/GenBank/DDBJ databases">
        <title>Chromosome-scale genome assembly provides insights into flower coloration mechanisms of Canna indica.</title>
        <authorList>
            <person name="Li C."/>
        </authorList>
    </citation>
    <scope>NUCLEOTIDE SEQUENCE [LARGE SCALE GENOMIC DNA]</scope>
    <source>
        <tissue evidence="2">Flower</tissue>
    </source>
</reference>
<dbReference type="Gene3D" id="1.10.238.10">
    <property type="entry name" value="EF-hand"/>
    <property type="match status" value="1"/>
</dbReference>